<dbReference type="Proteomes" id="UP001170310">
    <property type="component" value="Unassembled WGS sequence"/>
</dbReference>
<gene>
    <name evidence="1" type="ORF">Q4528_15565</name>
</gene>
<keyword evidence="2" id="KW-1185">Reference proteome</keyword>
<comment type="caution">
    <text evidence="1">The sequence shown here is derived from an EMBL/GenBank/DDBJ whole genome shotgun (WGS) entry which is preliminary data.</text>
</comment>
<sequence length="80" mass="8827">IKAGFEALYDYLTHDALPDDGHAAEAASVLGEVLGSDEAGSFRTTLSRNLKWLIDLDMQDHLTPSSFSLWKAVQEGWSIF</sequence>
<accession>A0AAW7YTC1</accession>
<evidence type="ECO:0000313" key="2">
    <source>
        <dbReference type="Proteomes" id="UP001170310"/>
    </source>
</evidence>
<reference evidence="1" key="1">
    <citation type="submission" date="2023-07" db="EMBL/GenBank/DDBJ databases">
        <title>Genome content predicts the carbon catabolic preferences of heterotrophic bacteria.</title>
        <authorList>
            <person name="Gralka M."/>
        </authorList>
    </citation>
    <scope>NUCLEOTIDE SEQUENCE</scope>
    <source>
        <strain evidence="1">E2R20</strain>
    </source>
</reference>
<name>A0AAW7YTC1_9STAP</name>
<feature type="non-terminal residue" evidence="1">
    <location>
        <position position="80"/>
    </location>
</feature>
<evidence type="ECO:0000313" key="1">
    <source>
        <dbReference type="EMBL" id="MDO6575530.1"/>
    </source>
</evidence>
<dbReference type="EMBL" id="JAUOQO010000817">
    <property type="protein sequence ID" value="MDO6575530.1"/>
    <property type="molecule type" value="Genomic_DNA"/>
</dbReference>
<feature type="non-terminal residue" evidence="1">
    <location>
        <position position="1"/>
    </location>
</feature>
<protein>
    <submittedName>
        <fullName evidence="1">Uncharacterized protein</fullName>
    </submittedName>
</protein>
<organism evidence="1 2">
    <name type="scientific">Staphylococcus pasteuri_A</name>
    <dbReference type="NCBI Taxonomy" id="3062664"/>
    <lineage>
        <taxon>Bacteria</taxon>
        <taxon>Bacillati</taxon>
        <taxon>Bacillota</taxon>
        <taxon>Bacilli</taxon>
        <taxon>Bacillales</taxon>
        <taxon>Staphylococcaceae</taxon>
        <taxon>Staphylococcus</taxon>
    </lineage>
</organism>
<dbReference type="AlphaFoldDB" id="A0AAW7YTC1"/>
<dbReference type="RefSeq" id="WP_303522631.1">
    <property type="nucleotide sequence ID" value="NZ_JAUOQO010000817.1"/>
</dbReference>
<proteinExistence type="predicted"/>